<dbReference type="Proteomes" id="UP000616724">
    <property type="component" value="Unassembled WGS sequence"/>
</dbReference>
<reference evidence="2 3" key="1">
    <citation type="submission" date="2021-01" db="EMBL/GenBank/DDBJ databases">
        <title>Whole genome shotgun sequence of Planobispora longispora NBRC 13918.</title>
        <authorList>
            <person name="Komaki H."/>
            <person name="Tamura T."/>
        </authorList>
    </citation>
    <scope>NUCLEOTIDE SEQUENCE [LARGE SCALE GENOMIC DNA]</scope>
    <source>
        <strain evidence="2 3">NBRC 13918</strain>
    </source>
</reference>
<dbReference type="EMBL" id="BOOH01000008">
    <property type="protein sequence ID" value="GIH74321.1"/>
    <property type="molecule type" value="Genomic_DNA"/>
</dbReference>
<keyword evidence="1" id="KW-1133">Transmembrane helix</keyword>
<gene>
    <name evidence="2" type="ORF">Plo01_07500</name>
</gene>
<evidence type="ECO:0000313" key="2">
    <source>
        <dbReference type="EMBL" id="GIH74321.1"/>
    </source>
</evidence>
<feature type="transmembrane region" description="Helical" evidence="1">
    <location>
        <begin position="25"/>
        <end position="43"/>
    </location>
</feature>
<evidence type="ECO:0000313" key="3">
    <source>
        <dbReference type="Proteomes" id="UP000616724"/>
    </source>
</evidence>
<dbReference type="AlphaFoldDB" id="A0A8J3RDR7"/>
<comment type="caution">
    <text evidence="2">The sequence shown here is derived from an EMBL/GenBank/DDBJ whole genome shotgun (WGS) entry which is preliminary data.</text>
</comment>
<sequence length="191" mass="20258">MTSGQIPGIRDSGVGTLTRRDRRRFTVAGCAGLVLVAAGLLFWQAGALAPRFSAFSGGFGEELLDDSPERPGTLLVHEERTVVNDGFLPITVAELTASGRGLAPYSVTAQDGRDFPRVLEAGERLPVVVDYAVTDCETATEVIDLRARVERWWGTAEAGVPLVEALPGITGPVTSACGYAEFMAEHRGEPG</sequence>
<accession>A0A8J3RDR7</accession>
<evidence type="ECO:0000256" key="1">
    <source>
        <dbReference type="SAM" id="Phobius"/>
    </source>
</evidence>
<keyword evidence="1" id="KW-0472">Membrane</keyword>
<organism evidence="2 3">
    <name type="scientific">Planobispora longispora</name>
    <dbReference type="NCBI Taxonomy" id="28887"/>
    <lineage>
        <taxon>Bacteria</taxon>
        <taxon>Bacillati</taxon>
        <taxon>Actinomycetota</taxon>
        <taxon>Actinomycetes</taxon>
        <taxon>Streptosporangiales</taxon>
        <taxon>Streptosporangiaceae</taxon>
        <taxon>Planobispora</taxon>
    </lineage>
</organism>
<keyword evidence="3" id="KW-1185">Reference proteome</keyword>
<protein>
    <submittedName>
        <fullName evidence="2">Uncharacterized protein</fullName>
    </submittedName>
</protein>
<proteinExistence type="predicted"/>
<name>A0A8J3RDR7_9ACTN</name>
<keyword evidence="1" id="KW-0812">Transmembrane</keyword>